<reference evidence="1 2" key="1">
    <citation type="journal article" date="2014" name="PLoS Genet.">
        <title>Phylogenetically driven sequencing of extremely halophilic archaea reveals strategies for static and dynamic osmo-response.</title>
        <authorList>
            <person name="Becker E.A."/>
            <person name="Seitzer P.M."/>
            <person name="Tritt A."/>
            <person name="Larsen D."/>
            <person name="Krusor M."/>
            <person name="Yao A.I."/>
            <person name="Wu D."/>
            <person name="Madern D."/>
            <person name="Eisen J.A."/>
            <person name="Darling A.E."/>
            <person name="Facciotti M.T."/>
        </authorList>
    </citation>
    <scope>NUCLEOTIDE SEQUENCE [LARGE SCALE GENOMIC DNA]</scope>
    <source>
        <strain evidence="1 2">JCM 14663</strain>
    </source>
</reference>
<organism evidence="1 2">
    <name type="scientific">Natrinema gari JCM 14663</name>
    <dbReference type="NCBI Taxonomy" id="1230459"/>
    <lineage>
        <taxon>Archaea</taxon>
        <taxon>Methanobacteriati</taxon>
        <taxon>Methanobacteriota</taxon>
        <taxon>Stenosarchaea group</taxon>
        <taxon>Halobacteria</taxon>
        <taxon>Halobacteriales</taxon>
        <taxon>Natrialbaceae</taxon>
        <taxon>Natrinema</taxon>
    </lineage>
</organism>
<dbReference type="EMBL" id="AOIJ01000030">
    <property type="protein sequence ID" value="ELY83906.1"/>
    <property type="molecule type" value="Genomic_DNA"/>
</dbReference>
<proteinExistence type="predicted"/>
<evidence type="ECO:0000313" key="2">
    <source>
        <dbReference type="Proteomes" id="UP000011592"/>
    </source>
</evidence>
<name>L9ZD17_9EURY</name>
<sequence length="51" mass="5621">MRSGRLTGARSEDPLRCPDCGAVIPERDPLVGWWLCDDCMLAVADDGTWIT</sequence>
<keyword evidence="2" id="KW-1185">Reference proteome</keyword>
<dbReference type="AlphaFoldDB" id="L9ZD17"/>
<accession>L9ZD17</accession>
<evidence type="ECO:0000313" key="1">
    <source>
        <dbReference type="EMBL" id="ELY83906.1"/>
    </source>
</evidence>
<dbReference type="PATRIC" id="fig|1230459.4.peg.344"/>
<dbReference type="RefSeq" id="WP_008452303.1">
    <property type="nucleotide sequence ID" value="NZ_AOIJ01000030.1"/>
</dbReference>
<comment type="caution">
    <text evidence="1">The sequence shown here is derived from an EMBL/GenBank/DDBJ whole genome shotgun (WGS) entry which is preliminary data.</text>
</comment>
<protein>
    <submittedName>
        <fullName evidence="1">Uncharacterized protein</fullName>
    </submittedName>
</protein>
<gene>
    <name evidence="1" type="ORF">C486_01724</name>
</gene>
<dbReference type="Proteomes" id="UP000011592">
    <property type="component" value="Unassembled WGS sequence"/>
</dbReference>